<sequence>MEALYLLIPMGLLVVLAAALIFAWTIGSGQYENLDEQAQALPDDD</sequence>
<dbReference type="Pfam" id="PF03597">
    <property type="entry name" value="FixS"/>
    <property type="match status" value="1"/>
</dbReference>
<reference evidence="2 3" key="1">
    <citation type="submission" date="2018-02" db="EMBL/GenBank/DDBJ databases">
        <title>Genome sequencing of Solimonas sp. HR-BB.</title>
        <authorList>
            <person name="Lee Y."/>
            <person name="Jeon C.O."/>
        </authorList>
    </citation>
    <scope>NUCLEOTIDE SEQUENCE [LARGE SCALE GENOMIC DNA]</scope>
    <source>
        <strain evidence="2 3">HR-BB</strain>
    </source>
</reference>
<keyword evidence="1" id="KW-0472">Membrane</keyword>
<gene>
    <name evidence="2" type="primary">ccoS</name>
    <name evidence="2" type="ORF">C3942_09940</name>
</gene>
<keyword evidence="1" id="KW-0812">Transmembrane</keyword>
<accession>A0A2S5THB3</accession>
<protein>
    <submittedName>
        <fullName evidence="2">Cbb3-type cytochrome oxidase assembly protein CcoS</fullName>
    </submittedName>
</protein>
<dbReference type="EMBL" id="PSNW01000004">
    <property type="protein sequence ID" value="PPE74337.1"/>
    <property type="molecule type" value="Genomic_DNA"/>
</dbReference>
<dbReference type="InterPro" id="IPR004714">
    <property type="entry name" value="Cyt_oxidase_maturation_cbb3"/>
</dbReference>
<dbReference type="PANTHER" id="PTHR41532:SF1">
    <property type="entry name" value="FIXS PROTEIN"/>
    <property type="match status" value="1"/>
</dbReference>
<dbReference type="Proteomes" id="UP000238220">
    <property type="component" value="Unassembled WGS sequence"/>
</dbReference>
<evidence type="ECO:0000256" key="1">
    <source>
        <dbReference type="SAM" id="Phobius"/>
    </source>
</evidence>
<dbReference type="PANTHER" id="PTHR41532">
    <property type="entry name" value="FIXS PROTEIN"/>
    <property type="match status" value="1"/>
</dbReference>
<organism evidence="2 3">
    <name type="scientific">Solimonas fluminis</name>
    <dbReference type="NCBI Taxonomy" id="2086571"/>
    <lineage>
        <taxon>Bacteria</taxon>
        <taxon>Pseudomonadati</taxon>
        <taxon>Pseudomonadota</taxon>
        <taxon>Gammaproteobacteria</taxon>
        <taxon>Nevskiales</taxon>
        <taxon>Nevskiaceae</taxon>
        <taxon>Solimonas</taxon>
    </lineage>
</organism>
<evidence type="ECO:0000313" key="3">
    <source>
        <dbReference type="Proteomes" id="UP000238220"/>
    </source>
</evidence>
<proteinExistence type="predicted"/>
<name>A0A2S5THB3_9GAMM</name>
<dbReference type="NCBIfam" id="TIGR00847">
    <property type="entry name" value="ccoS"/>
    <property type="match status" value="1"/>
</dbReference>
<keyword evidence="1" id="KW-1133">Transmembrane helix</keyword>
<dbReference type="RefSeq" id="WP_104230225.1">
    <property type="nucleotide sequence ID" value="NZ_PSNW01000004.1"/>
</dbReference>
<dbReference type="AlphaFoldDB" id="A0A2S5THB3"/>
<feature type="transmembrane region" description="Helical" evidence="1">
    <location>
        <begin position="6"/>
        <end position="26"/>
    </location>
</feature>
<keyword evidence="3" id="KW-1185">Reference proteome</keyword>
<evidence type="ECO:0000313" key="2">
    <source>
        <dbReference type="EMBL" id="PPE74337.1"/>
    </source>
</evidence>
<comment type="caution">
    <text evidence="2">The sequence shown here is derived from an EMBL/GenBank/DDBJ whole genome shotgun (WGS) entry which is preliminary data.</text>
</comment>